<dbReference type="Gene3D" id="3.40.50.1110">
    <property type="entry name" value="SGNH hydrolase"/>
    <property type="match status" value="1"/>
</dbReference>
<feature type="domain" description="Sialate O-acetylesterase" evidence="2">
    <location>
        <begin position="44"/>
        <end position="232"/>
    </location>
</feature>
<dbReference type="GO" id="GO:0016787">
    <property type="term" value="F:hydrolase activity"/>
    <property type="evidence" value="ECO:0007669"/>
    <property type="project" value="UniProtKB-KW"/>
</dbReference>
<dbReference type="PANTHER" id="PTHR31988:SF19">
    <property type="entry name" value="9-O-ACETYL-N-ACETYLNEURAMINIC ACID DEACETYLASE-RELATED"/>
    <property type="match status" value="1"/>
</dbReference>
<evidence type="ECO:0000256" key="1">
    <source>
        <dbReference type="ARBA" id="ARBA00022801"/>
    </source>
</evidence>
<dbReference type="AlphaFoldDB" id="A0A382IWG2"/>
<dbReference type="SUPFAM" id="SSF52266">
    <property type="entry name" value="SGNH hydrolase"/>
    <property type="match status" value="1"/>
</dbReference>
<gene>
    <name evidence="3" type="ORF">METZ01_LOCUS256311</name>
</gene>
<accession>A0A382IWG2</accession>
<dbReference type="InterPro" id="IPR005181">
    <property type="entry name" value="SASA"/>
</dbReference>
<evidence type="ECO:0000313" key="3">
    <source>
        <dbReference type="EMBL" id="SVC03457.1"/>
    </source>
</evidence>
<evidence type="ECO:0000259" key="2">
    <source>
        <dbReference type="Pfam" id="PF03629"/>
    </source>
</evidence>
<dbReference type="PANTHER" id="PTHR31988">
    <property type="entry name" value="ESTERASE, PUTATIVE (DUF303)-RELATED"/>
    <property type="match status" value="1"/>
</dbReference>
<dbReference type="InterPro" id="IPR052940">
    <property type="entry name" value="Carb_Esterase_6"/>
</dbReference>
<proteinExistence type="predicted"/>
<sequence>MKSIHITKWITGLFILVGMSSMATEKGKHLFILSGQSNMQGHRPQEAFTPAVEKALGKGNVIVIQDALGGQPIQRWWKDWKSPKGDKPAKTGDLYDRLMGKVNPAIKDKVFKSVTFIWMQGERDAKMQWGPVYAASLKGLYDQLSSDLKRKDINFVIGRLSDFDMANKRYRHWTMVRKAQVNVAESNPRFAWVNTDDLNDGLNRGGKEIKNDLHYSAEGYKTLGKRFAESALKLIKQ</sequence>
<dbReference type="InterPro" id="IPR036514">
    <property type="entry name" value="SGNH_hydro_sf"/>
</dbReference>
<name>A0A382IWG2_9ZZZZ</name>
<dbReference type="EMBL" id="UINC01069800">
    <property type="protein sequence ID" value="SVC03457.1"/>
    <property type="molecule type" value="Genomic_DNA"/>
</dbReference>
<keyword evidence="1" id="KW-0378">Hydrolase</keyword>
<protein>
    <recommendedName>
        <fullName evidence="2">Sialate O-acetylesterase domain-containing protein</fullName>
    </recommendedName>
</protein>
<reference evidence="3" key="1">
    <citation type="submission" date="2018-05" db="EMBL/GenBank/DDBJ databases">
        <authorList>
            <person name="Lanie J.A."/>
            <person name="Ng W.-L."/>
            <person name="Kazmierczak K.M."/>
            <person name="Andrzejewski T.M."/>
            <person name="Davidsen T.M."/>
            <person name="Wayne K.J."/>
            <person name="Tettelin H."/>
            <person name="Glass J.I."/>
            <person name="Rusch D."/>
            <person name="Podicherti R."/>
            <person name="Tsui H.-C.T."/>
            <person name="Winkler M.E."/>
        </authorList>
    </citation>
    <scope>NUCLEOTIDE SEQUENCE</scope>
</reference>
<dbReference type="Pfam" id="PF03629">
    <property type="entry name" value="SASA"/>
    <property type="match status" value="1"/>
</dbReference>
<organism evidence="3">
    <name type="scientific">marine metagenome</name>
    <dbReference type="NCBI Taxonomy" id="408172"/>
    <lineage>
        <taxon>unclassified sequences</taxon>
        <taxon>metagenomes</taxon>
        <taxon>ecological metagenomes</taxon>
    </lineage>
</organism>